<proteinExistence type="predicted"/>
<feature type="compositionally biased region" description="Low complexity" evidence="1">
    <location>
        <begin position="136"/>
        <end position="151"/>
    </location>
</feature>
<dbReference type="VEuPathDB" id="FungiDB:LCOR_05909.1"/>
<gene>
    <name evidence="2" type="ORF">LCOR_05909.1</name>
</gene>
<sequence length="635" mass="73201">MVVKAVVPQQKEWALSPAVDPRNHAIHLSADVVYTLFSSTYTIPSTQPDIYITSKRQSVTYEGKKAVFQSFFNLPKIARTLSSRKLRFKYRITFVDKSRMRLLGLKKKTSHGVEHERLSEEQGVTVTELLEPAAIHEQQQQPDEQQQQPDEQQQHPDEQQQHPDEQQQHPDEQQQQPDEQQQHPDEQHKPSDEQPQQPDEQQKPSDEQLQQPDEQQQRPDKQHQPSDERFNKSTMAIKRAASAIIDDEQSPLKRSKGEQQPSYEGSNKNTMAIKRAASAIVDDDQPPPKRSKDEHETISVDDEDEIRTLKTDVERLRKQVIRDQEERASLASRFRKEKTWNYELYGELQAARRKAAESEFTHQKELLKLTRKRSSQFHRRQPIQSEETEDWGILQGIIVQDINNKKPPTIVGIDPGLVVAATSTAVSSSHISTTLDPQTPQKTPMPRHVTYTRQKKSAATLENRHHTRHNNMRAFKTREIRHCIFHQKFASRLRNKGSRNIVFGGQYKHHTSRIKGHRRGATARLFEQLKAVKGDSIYLINEHRTSKTCPVCHEPAIIHKYSRQGVLRKTNGAIRCTNGQCPQHSRSTFNRDHAASYNIAVRGFSIAMSTNHQPAKAFSRANNVTPHYHTKIFNL</sequence>
<name>A0A068RX04_9FUNG</name>
<evidence type="ECO:0000256" key="1">
    <source>
        <dbReference type="SAM" id="MobiDB-lite"/>
    </source>
</evidence>
<evidence type="ECO:0000313" key="2">
    <source>
        <dbReference type="EMBL" id="CDH54688.1"/>
    </source>
</evidence>
<dbReference type="EMBL" id="CBTN010000024">
    <property type="protein sequence ID" value="CDH54688.1"/>
    <property type="molecule type" value="Genomic_DNA"/>
</dbReference>
<feature type="compositionally biased region" description="Basic and acidic residues" evidence="1">
    <location>
        <begin position="180"/>
        <end position="192"/>
    </location>
</feature>
<accession>A0A068RX04</accession>
<comment type="caution">
    <text evidence="2">The sequence shown here is derived from an EMBL/GenBank/DDBJ whole genome shotgun (WGS) entry which is preliminary data.</text>
</comment>
<feature type="region of interest" description="Disordered" evidence="1">
    <location>
        <begin position="136"/>
        <end position="300"/>
    </location>
</feature>
<feature type="compositionally biased region" description="Basic and acidic residues" evidence="1">
    <location>
        <begin position="286"/>
        <end position="298"/>
    </location>
</feature>
<dbReference type="STRING" id="1263082.A0A068RX04"/>
<feature type="compositionally biased region" description="Basic and acidic residues" evidence="1">
    <location>
        <begin position="215"/>
        <end position="231"/>
    </location>
</feature>
<reference evidence="2" key="1">
    <citation type="submission" date="2013-08" db="EMBL/GenBank/DDBJ databases">
        <title>Gene expansion shapes genome architecture in the human pathogen Lichtheimia corymbifera: an evolutionary genomics analysis in the ancient terrestrial Mucorales (Mucoromycotina).</title>
        <authorList>
            <person name="Schwartze V.U."/>
            <person name="Winter S."/>
            <person name="Shelest E."/>
            <person name="Marcet-Houben M."/>
            <person name="Horn F."/>
            <person name="Wehner S."/>
            <person name="Hoffmann K."/>
            <person name="Riege K."/>
            <person name="Sammeth M."/>
            <person name="Nowrousian M."/>
            <person name="Valiante V."/>
            <person name="Linde J."/>
            <person name="Jacobsen I.D."/>
            <person name="Marz M."/>
            <person name="Brakhage A.A."/>
            <person name="Gabaldon T."/>
            <person name="Bocker S."/>
            <person name="Voigt K."/>
        </authorList>
    </citation>
    <scope>NUCLEOTIDE SEQUENCE [LARGE SCALE GENOMIC DNA]</scope>
    <source>
        <strain evidence="2">FSU 9682</strain>
    </source>
</reference>
<feature type="compositionally biased region" description="Polar residues" evidence="1">
    <location>
        <begin position="258"/>
        <end position="270"/>
    </location>
</feature>
<protein>
    <submittedName>
        <fullName evidence="2">Uncharacterized protein</fullName>
    </submittedName>
</protein>
<keyword evidence="3" id="KW-1185">Reference proteome</keyword>
<dbReference type="Proteomes" id="UP000027586">
    <property type="component" value="Unassembled WGS sequence"/>
</dbReference>
<dbReference type="OrthoDB" id="2288951at2759"/>
<dbReference type="AlphaFoldDB" id="A0A068RX04"/>
<feature type="compositionally biased region" description="Basic and acidic residues" evidence="1">
    <location>
        <begin position="152"/>
        <end position="172"/>
    </location>
</feature>
<organism evidence="2 3">
    <name type="scientific">Lichtheimia corymbifera JMRC:FSU:9682</name>
    <dbReference type="NCBI Taxonomy" id="1263082"/>
    <lineage>
        <taxon>Eukaryota</taxon>
        <taxon>Fungi</taxon>
        <taxon>Fungi incertae sedis</taxon>
        <taxon>Mucoromycota</taxon>
        <taxon>Mucoromycotina</taxon>
        <taxon>Mucoromycetes</taxon>
        <taxon>Mucorales</taxon>
        <taxon>Lichtheimiaceae</taxon>
        <taxon>Lichtheimia</taxon>
    </lineage>
</organism>
<evidence type="ECO:0000313" key="3">
    <source>
        <dbReference type="Proteomes" id="UP000027586"/>
    </source>
</evidence>